<accession>A0ACC6C9P6</accession>
<evidence type="ECO:0000313" key="2">
    <source>
        <dbReference type="Proteomes" id="UP001076464"/>
    </source>
</evidence>
<gene>
    <name evidence="1" type="ORF">NYO99_08535</name>
</gene>
<evidence type="ECO:0000313" key="1">
    <source>
        <dbReference type="EMBL" id="MCY4745014.1"/>
    </source>
</evidence>
<dbReference type="EMBL" id="JAPPUY010000002">
    <property type="protein sequence ID" value="MCY4745014.1"/>
    <property type="molecule type" value="Genomic_DNA"/>
</dbReference>
<sequence length="404" mass="43791">MNILIAGGGIGGLTAALALHQRGHAVTVLEAVREPRPLGVGINLLPHAVGVLEGLGLLPALRAMAVETSALVFANKHGQTIHRDARGVYGGYSHPQFSVHRGELQMLLWREACARLTVLSGQRVVGVRDGHVALIETTDGPREQAADLIVGADGIHSALRKRLAPDEGTPCWRGVMMWRGTTWAPPFLDGRTMVQAGHSQAKFVVYPLSAPRADGLQLINWIADRRVREPVPGLTAPDRADWSRPGQLDDLLPTFGTWRFDWLDVPGLITRAEQMLEWPMVDRDPLPRWRLGPTTLLGDAAHPMYPIGSNGATQAIMDAQALADALTRHTELAAALATYENERRPLCARIVEMNRLEGLDAILDRVEALAPEGFARLADVISPAEVAAEVNAYKAAAGHQVQRA</sequence>
<proteinExistence type="predicted"/>
<keyword evidence="2" id="KW-1185">Reference proteome</keyword>
<protein>
    <submittedName>
        <fullName evidence="1">Flavin-dependent oxidoreductase</fullName>
    </submittedName>
</protein>
<comment type="caution">
    <text evidence="1">The sequence shown here is derived from an EMBL/GenBank/DDBJ whole genome shotgun (WGS) entry which is preliminary data.</text>
</comment>
<dbReference type="Proteomes" id="UP001076464">
    <property type="component" value="Unassembled WGS sequence"/>
</dbReference>
<reference evidence="1" key="1">
    <citation type="submission" date="2022-08" db="EMBL/GenBank/DDBJ databases">
        <title>Genome sequencing of Pelomonas sp. UHG3.</title>
        <authorList>
            <person name="So Y."/>
        </authorList>
    </citation>
    <scope>NUCLEOTIDE SEQUENCE</scope>
    <source>
        <strain evidence="1">UHG3</strain>
    </source>
</reference>
<organism evidence="1 2">
    <name type="scientific">Roseateles hydrophilus</name>
    <dbReference type="NCBI Taxonomy" id="2975054"/>
    <lineage>
        <taxon>Bacteria</taxon>
        <taxon>Pseudomonadati</taxon>
        <taxon>Pseudomonadota</taxon>
        <taxon>Betaproteobacteria</taxon>
        <taxon>Burkholderiales</taxon>
        <taxon>Sphaerotilaceae</taxon>
        <taxon>Roseateles</taxon>
    </lineage>
</organism>
<name>A0ACC6C9P6_9BURK</name>